<dbReference type="Gene3D" id="3.40.50.620">
    <property type="entry name" value="HUPs"/>
    <property type="match status" value="1"/>
</dbReference>
<gene>
    <name evidence="2" type="ORF">COLO4_13061</name>
</gene>
<keyword evidence="3" id="KW-1185">Reference proteome</keyword>
<name>A0A1R3JYE3_9ROSI</name>
<dbReference type="STRING" id="93759.A0A1R3JYE3"/>
<accession>A0A1R3JYE3</accession>
<proteinExistence type="predicted"/>
<comment type="caution">
    <text evidence="2">The sequence shown here is derived from an EMBL/GenBank/DDBJ whole genome shotgun (WGS) entry which is preliminary data.</text>
</comment>
<feature type="domain" description="UspA" evidence="1">
    <location>
        <begin position="44"/>
        <end position="114"/>
    </location>
</feature>
<dbReference type="PANTHER" id="PTHR31966:SF3">
    <property type="entry name" value="OS05G0501700 PROTEIN"/>
    <property type="match status" value="1"/>
</dbReference>
<dbReference type="InterPro" id="IPR014729">
    <property type="entry name" value="Rossmann-like_a/b/a_fold"/>
</dbReference>
<dbReference type="PANTHER" id="PTHR31966">
    <property type="entry name" value="OS01G0783500 PROTEIN"/>
    <property type="match status" value="1"/>
</dbReference>
<dbReference type="EMBL" id="AWUE01015033">
    <property type="protein sequence ID" value="OMO99878.1"/>
    <property type="molecule type" value="Genomic_DNA"/>
</dbReference>
<protein>
    <submittedName>
        <fullName evidence="2">UspA</fullName>
    </submittedName>
</protein>
<sequence length="176" mass="19564">MNPQQQNQSELDFPVPSLASLRIQPLSPHVPLTTNATRTAGAQHRIAITVDLSDESAYTVRWAVHSYLRPGDTVILLHVCPTSVLYGADWGSIKLQITHNSTSNNENTTAMAAKQSDKESQQKLENGFHIFTTTKANSIAQPLLDAQIPFKIHIVKDHDMKECEDNSCCYNSNLKH</sequence>
<dbReference type="SUPFAM" id="SSF52402">
    <property type="entry name" value="Adenine nucleotide alpha hydrolases-like"/>
    <property type="match status" value="1"/>
</dbReference>
<organism evidence="2 3">
    <name type="scientific">Corchorus olitorius</name>
    <dbReference type="NCBI Taxonomy" id="93759"/>
    <lineage>
        <taxon>Eukaryota</taxon>
        <taxon>Viridiplantae</taxon>
        <taxon>Streptophyta</taxon>
        <taxon>Embryophyta</taxon>
        <taxon>Tracheophyta</taxon>
        <taxon>Spermatophyta</taxon>
        <taxon>Magnoliopsida</taxon>
        <taxon>eudicotyledons</taxon>
        <taxon>Gunneridae</taxon>
        <taxon>Pentapetalae</taxon>
        <taxon>rosids</taxon>
        <taxon>malvids</taxon>
        <taxon>Malvales</taxon>
        <taxon>Malvaceae</taxon>
        <taxon>Grewioideae</taxon>
        <taxon>Apeibeae</taxon>
        <taxon>Corchorus</taxon>
    </lineage>
</organism>
<dbReference type="InterPro" id="IPR006016">
    <property type="entry name" value="UspA"/>
</dbReference>
<dbReference type="Proteomes" id="UP000187203">
    <property type="component" value="Unassembled WGS sequence"/>
</dbReference>
<dbReference type="AlphaFoldDB" id="A0A1R3JYE3"/>
<evidence type="ECO:0000313" key="2">
    <source>
        <dbReference type="EMBL" id="OMO99878.1"/>
    </source>
</evidence>
<dbReference type="OrthoDB" id="843225at2759"/>
<dbReference type="InterPro" id="IPR044162">
    <property type="entry name" value="PHOS32/34"/>
</dbReference>
<evidence type="ECO:0000259" key="1">
    <source>
        <dbReference type="Pfam" id="PF00582"/>
    </source>
</evidence>
<evidence type="ECO:0000313" key="3">
    <source>
        <dbReference type="Proteomes" id="UP000187203"/>
    </source>
</evidence>
<dbReference type="Pfam" id="PF00582">
    <property type="entry name" value="Usp"/>
    <property type="match status" value="1"/>
</dbReference>
<reference evidence="3" key="1">
    <citation type="submission" date="2013-09" db="EMBL/GenBank/DDBJ databases">
        <title>Corchorus olitorius genome sequencing.</title>
        <authorList>
            <person name="Alam M."/>
            <person name="Haque M.S."/>
            <person name="Islam M.S."/>
            <person name="Emdad E.M."/>
            <person name="Islam M.M."/>
            <person name="Ahmed B."/>
            <person name="Halim A."/>
            <person name="Hossen Q.M.M."/>
            <person name="Hossain M.Z."/>
            <person name="Ahmed R."/>
            <person name="Khan M.M."/>
            <person name="Islam R."/>
            <person name="Rashid M.M."/>
            <person name="Khan S.A."/>
            <person name="Rahman M.S."/>
            <person name="Alam M."/>
            <person name="Yahiya A.S."/>
            <person name="Khan M.S."/>
            <person name="Azam M.S."/>
            <person name="Haque T."/>
            <person name="Lashkar M.Z.H."/>
            <person name="Akhand A.I."/>
            <person name="Morshed G."/>
            <person name="Roy S."/>
            <person name="Uddin K.S."/>
            <person name="Rabeya T."/>
            <person name="Hossain A.S."/>
            <person name="Chowdhury A."/>
            <person name="Snigdha A.R."/>
            <person name="Mortoza M.S."/>
            <person name="Matin S.A."/>
            <person name="Hoque S.M.E."/>
            <person name="Islam M.K."/>
            <person name="Roy D.K."/>
            <person name="Haider R."/>
            <person name="Moosa M.M."/>
            <person name="Elias S.M."/>
            <person name="Hasan A.M."/>
            <person name="Jahan S."/>
            <person name="Shafiuddin M."/>
            <person name="Mahmood N."/>
            <person name="Shommy N.S."/>
        </authorList>
    </citation>
    <scope>NUCLEOTIDE SEQUENCE [LARGE SCALE GENOMIC DNA]</scope>
    <source>
        <strain evidence="3">cv. O-4</strain>
    </source>
</reference>